<evidence type="ECO:0000256" key="7">
    <source>
        <dbReference type="SAM" id="Phobius"/>
    </source>
</evidence>
<feature type="transmembrane region" description="Helical" evidence="7">
    <location>
        <begin position="84"/>
        <end position="107"/>
    </location>
</feature>
<dbReference type="PANTHER" id="PTHR43731">
    <property type="entry name" value="RHOMBOID PROTEASE"/>
    <property type="match status" value="1"/>
</dbReference>
<dbReference type="SMART" id="SM01160">
    <property type="entry name" value="DUF1751"/>
    <property type="match status" value="1"/>
</dbReference>
<keyword evidence="5 7" id="KW-1133">Transmembrane helix</keyword>
<feature type="transmembrane region" description="Helical" evidence="7">
    <location>
        <begin position="195"/>
        <end position="212"/>
    </location>
</feature>
<dbReference type="GO" id="GO:0006508">
    <property type="term" value="P:proteolysis"/>
    <property type="evidence" value="ECO:0007669"/>
    <property type="project" value="UniProtKB-KW"/>
</dbReference>
<evidence type="ECO:0000256" key="1">
    <source>
        <dbReference type="ARBA" id="ARBA00004141"/>
    </source>
</evidence>
<name>A0A9X1QUY0_9FLAO</name>
<evidence type="ECO:0000256" key="5">
    <source>
        <dbReference type="ARBA" id="ARBA00022989"/>
    </source>
</evidence>
<dbReference type="RefSeq" id="WP_237601723.1">
    <property type="nucleotide sequence ID" value="NZ_JAIRBA010000003.1"/>
</dbReference>
<dbReference type="InterPro" id="IPR050925">
    <property type="entry name" value="Rhomboid_protease_S54"/>
</dbReference>
<proteinExistence type="inferred from homology"/>
<feature type="transmembrane region" description="Helical" evidence="7">
    <location>
        <begin position="53"/>
        <end position="72"/>
    </location>
</feature>
<comment type="subcellular location">
    <subcellularLocation>
        <location evidence="1">Membrane</location>
        <topology evidence="1">Multi-pass membrane protein</topology>
    </subcellularLocation>
</comment>
<dbReference type="PANTHER" id="PTHR43731:SF14">
    <property type="entry name" value="PRESENILIN-ASSOCIATED RHOMBOID-LIKE PROTEIN, MITOCHONDRIAL"/>
    <property type="match status" value="1"/>
</dbReference>
<keyword evidence="10" id="KW-1185">Reference proteome</keyword>
<feature type="domain" description="Peptidase S54 rhomboid" evidence="8">
    <location>
        <begin position="142"/>
        <end position="235"/>
    </location>
</feature>
<evidence type="ECO:0000256" key="4">
    <source>
        <dbReference type="ARBA" id="ARBA00022801"/>
    </source>
</evidence>
<organism evidence="9 10">
    <name type="scientific">Aequorivita vitellina</name>
    <dbReference type="NCBI Taxonomy" id="2874475"/>
    <lineage>
        <taxon>Bacteria</taxon>
        <taxon>Pseudomonadati</taxon>
        <taxon>Bacteroidota</taxon>
        <taxon>Flavobacteriia</taxon>
        <taxon>Flavobacteriales</taxon>
        <taxon>Flavobacteriaceae</taxon>
        <taxon>Aequorivita</taxon>
    </lineage>
</organism>
<evidence type="ECO:0000256" key="2">
    <source>
        <dbReference type="ARBA" id="ARBA00009045"/>
    </source>
</evidence>
<keyword evidence="9" id="KW-0645">Protease</keyword>
<dbReference type="GO" id="GO:0004252">
    <property type="term" value="F:serine-type endopeptidase activity"/>
    <property type="evidence" value="ECO:0007669"/>
    <property type="project" value="InterPro"/>
</dbReference>
<evidence type="ECO:0000313" key="9">
    <source>
        <dbReference type="EMBL" id="MCG2417907.1"/>
    </source>
</evidence>
<keyword evidence="6 7" id="KW-0472">Membrane</keyword>
<comment type="caution">
    <text evidence="9">The sequence shown here is derived from an EMBL/GenBank/DDBJ whole genome shotgun (WGS) entry which is preliminary data.</text>
</comment>
<feature type="transmembrane region" description="Helical" evidence="7">
    <location>
        <begin position="218"/>
        <end position="235"/>
    </location>
</feature>
<evidence type="ECO:0000313" key="10">
    <source>
        <dbReference type="Proteomes" id="UP001139461"/>
    </source>
</evidence>
<keyword evidence="4" id="KW-0378">Hydrolase</keyword>
<evidence type="ECO:0000256" key="3">
    <source>
        <dbReference type="ARBA" id="ARBA00022692"/>
    </source>
</evidence>
<dbReference type="GO" id="GO:0016020">
    <property type="term" value="C:membrane"/>
    <property type="evidence" value="ECO:0007669"/>
    <property type="project" value="UniProtKB-SubCell"/>
</dbReference>
<evidence type="ECO:0000259" key="8">
    <source>
        <dbReference type="Pfam" id="PF01694"/>
    </source>
</evidence>
<evidence type="ECO:0000256" key="6">
    <source>
        <dbReference type="ARBA" id="ARBA00023136"/>
    </source>
</evidence>
<dbReference type="EMBL" id="JAIRBA010000003">
    <property type="protein sequence ID" value="MCG2417907.1"/>
    <property type="molecule type" value="Genomic_DNA"/>
</dbReference>
<keyword evidence="3 7" id="KW-0812">Transmembrane</keyword>
<feature type="domain" description="Peptidase S54 rhomboid" evidence="8">
    <location>
        <begin position="43"/>
        <end position="111"/>
    </location>
</feature>
<dbReference type="InterPro" id="IPR035952">
    <property type="entry name" value="Rhomboid-like_sf"/>
</dbReference>
<reference evidence="9" key="1">
    <citation type="submission" date="2021-09" db="EMBL/GenBank/DDBJ databases">
        <title>Genome of Aequorivita sp. strain F47161.</title>
        <authorList>
            <person name="Wang Y."/>
        </authorList>
    </citation>
    <scope>NUCLEOTIDE SEQUENCE</scope>
    <source>
        <strain evidence="9">F47161</strain>
    </source>
</reference>
<gene>
    <name evidence="9" type="ORF">K8089_02655</name>
</gene>
<dbReference type="Pfam" id="PF01694">
    <property type="entry name" value="Rhomboid"/>
    <property type="match status" value="2"/>
</dbReference>
<comment type="similarity">
    <text evidence="2">Belongs to the peptidase S54 family.</text>
</comment>
<dbReference type="SUPFAM" id="SSF144091">
    <property type="entry name" value="Rhomboid-like"/>
    <property type="match status" value="1"/>
</dbReference>
<dbReference type="Gene3D" id="1.20.1540.10">
    <property type="entry name" value="Rhomboid-like"/>
    <property type="match status" value="1"/>
</dbReference>
<sequence length="246" mass="27856">MGRITETVKFLLILNVLFFIGTQFTGGLADRLFALYYFENPSFQYWQPLTSMFMHANFFHILFNMYALWAFGSPLEIRWGQKKFLFFYFSAGLGSALIYSLVNYYFFHVGFEAIEALGNTSVDVWNMFHNTLAPGSYRQIPGIDAGVLERAFSAWNVPAVGASGAIYGVLVAFGMLFPNVELMLIFLPIPIKAKYFIPAIILLDLVLGITGAPTGIAHFAHLGGALFGFIMAWYWKKNSFNDHRWN</sequence>
<accession>A0A9X1QUY0</accession>
<dbReference type="InterPro" id="IPR022764">
    <property type="entry name" value="Peptidase_S54_rhomboid_dom"/>
</dbReference>
<feature type="transmembrane region" description="Helical" evidence="7">
    <location>
        <begin position="165"/>
        <end position="188"/>
    </location>
</feature>
<dbReference type="AlphaFoldDB" id="A0A9X1QUY0"/>
<dbReference type="Proteomes" id="UP001139461">
    <property type="component" value="Unassembled WGS sequence"/>
</dbReference>
<protein>
    <submittedName>
        <fullName evidence="9">Rhomboid family intramembrane serine protease</fullName>
    </submittedName>
</protein>